<protein>
    <submittedName>
        <fullName evidence="2">Uncharacterized protein</fullName>
    </submittedName>
</protein>
<feature type="compositionally biased region" description="Polar residues" evidence="1">
    <location>
        <begin position="382"/>
        <end position="394"/>
    </location>
</feature>
<dbReference type="AlphaFoldDB" id="A0A8T0H544"/>
<feature type="compositionally biased region" description="Basic and acidic residues" evidence="1">
    <location>
        <begin position="83"/>
        <end position="99"/>
    </location>
</feature>
<proteinExistence type="predicted"/>
<feature type="compositionally biased region" description="Low complexity" evidence="1">
    <location>
        <begin position="250"/>
        <end position="266"/>
    </location>
</feature>
<sequence>MAQVESQPAAELALQPSPVLLEACLKVEQVVSRLQSLQSTISGIQLSPVNPKHTRSCRPNATTRALSSKDCASSKENIGSTQSRDEYRRKSLKYQDADSKSVQPDQSLKSKDWKQWSSPANQVHDVISEILMASEFAKQIATLVAEALQDGPQKRQEPAADQIQEPKKKISKDGKRRDIAFPSKAQVQKTMSAKALPSKPVNKFKVAFPSDSAVKPGPPVKSSRQKDPPSKGKCGPGSPHKRRISRANWSNSSSPDSLSPQSPHLLGHSPELKQERQKLFSSPTGSFRESHDADDELAGPRRHSMNVTEIKGSMKPWKLTPTKGVLFSNPVYLESSPPKTSPAKPSPVRIVPTTGRRRSWLTHQFPKSQRRCSPEADKKLRSSASGNPLASISKATFKREGPTKPAPKVDQVVTGSSKRGQKTRKVAPPSRYVEMVPLDGPQDNSLVTMLDVLKVRSPSRLPMSRLDSNYGLTKKAAVTNKKEEIVEDLVQCRVSHSHTRATPDVENDANSKLFDAVNLSDKENTQLPSCAPNAAKFLRSMSSGHALNRTLSRKNSAVSLLQRAKGWMSSQVVRQGRVRELERFSEGSGFTSTRRYSLPGQLQAVTSSRRLSLPGHLQGLASALEV</sequence>
<dbReference type="Proteomes" id="UP000822688">
    <property type="component" value="Chromosome 7"/>
</dbReference>
<dbReference type="PANTHER" id="PTHR35728">
    <property type="entry name" value="MICROTUBULE-BINDING PROTEIN TANGLED-RELATED"/>
    <property type="match status" value="1"/>
</dbReference>
<feature type="compositionally biased region" description="Low complexity" evidence="1">
    <location>
        <begin position="335"/>
        <end position="347"/>
    </location>
</feature>
<evidence type="ECO:0000313" key="2">
    <source>
        <dbReference type="EMBL" id="KAG0566370.1"/>
    </source>
</evidence>
<name>A0A8T0H544_CERPU</name>
<comment type="caution">
    <text evidence="2">The sequence shown here is derived from an EMBL/GenBank/DDBJ whole genome shotgun (WGS) entry which is preliminary data.</text>
</comment>
<keyword evidence="3" id="KW-1185">Reference proteome</keyword>
<dbReference type="GO" id="GO:2000694">
    <property type="term" value="P:regulation of phragmoplast microtubule organization"/>
    <property type="evidence" value="ECO:0007669"/>
    <property type="project" value="InterPro"/>
</dbReference>
<evidence type="ECO:0000313" key="3">
    <source>
        <dbReference type="Proteomes" id="UP000822688"/>
    </source>
</evidence>
<organism evidence="2 3">
    <name type="scientific">Ceratodon purpureus</name>
    <name type="common">Fire moss</name>
    <name type="synonym">Dicranum purpureum</name>
    <dbReference type="NCBI Taxonomy" id="3225"/>
    <lineage>
        <taxon>Eukaryota</taxon>
        <taxon>Viridiplantae</taxon>
        <taxon>Streptophyta</taxon>
        <taxon>Embryophyta</taxon>
        <taxon>Bryophyta</taxon>
        <taxon>Bryophytina</taxon>
        <taxon>Bryopsida</taxon>
        <taxon>Dicranidae</taxon>
        <taxon>Pseudoditrichales</taxon>
        <taxon>Ditrichaceae</taxon>
        <taxon>Ceratodon</taxon>
    </lineage>
</organism>
<gene>
    <name evidence="2" type="ORF">KC19_7G058700</name>
</gene>
<feature type="region of interest" description="Disordered" evidence="1">
    <location>
        <begin position="48"/>
        <end position="119"/>
    </location>
</feature>
<feature type="region of interest" description="Disordered" evidence="1">
    <location>
        <begin position="151"/>
        <end position="307"/>
    </location>
</feature>
<dbReference type="InterPro" id="IPR044709">
    <property type="entry name" value="TAN1"/>
</dbReference>
<feature type="region of interest" description="Disordered" evidence="1">
    <location>
        <begin position="334"/>
        <end position="428"/>
    </location>
</feature>
<feature type="compositionally biased region" description="Polar residues" evidence="1">
    <location>
        <begin position="57"/>
        <end position="82"/>
    </location>
</feature>
<feature type="compositionally biased region" description="Basic and acidic residues" evidence="1">
    <location>
        <begin position="152"/>
        <end position="179"/>
    </location>
</feature>
<accession>A0A8T0H544</accession>
<evidence type="ECO:0000256" key="1">
    <source>
        <dbReference type="SAM" id="MobiDB-lite"/>
    </source>
</evidence>
<dbReference type="GO" id="GO:0008017">
    <property type="term" value="F:microtubule binding"/>
    <property type="evidence" value="ECO:0007669"/>
    <property type="project" value="InterPro"/>
</dbReference>
<dbReference type="PANTHER" id="PTHR35728:SF1">
    <property type="entry name" value="MICROTUBULE-BINDING PROTEIN TANGLED-RELATED"/>
    <property type="match status" value="1"/>
</dbReference>
<reference evidence="2" key="1">
    <citation type="submission" date="2020-06" db="EMBL/GenBank/DDBJ databases">
        <title>WGS assembly of Ceratodon purpureus strain R40.</title>
        <authorList>
            <person name="Carey S.B."/>
            <person name="Jenkins J."/>
            <person name="Shu S."/>
            <person name="Lovell J.T."/>
            <person name="Sreedasyam A."/>
            <person name="Maumus F."/>
            <person name="Tiley G.P."/>
            <person name="Fernandez-Pozo N."/>
            <person name="Barry K."/>
            <person name="Chen C."/>
            <person name="Wang M."/>
            <person name="Lipzen A."/>
            <person name="Daum C."/>
            <person name="Saski C.A."/>
            <person name="Payton A.C."/>
            <person name="Mcbreen J.C."/>
            <person name="Conrad R.E."/>
            <person name="Kollar L.M."/>
            <person name="Olsson S."/>
            <person name="Huttunen S."/>
            <person name="Landis J.B."/>
            <person name="Wickett N.J."/>
            <person name="Johnson M.G."/>
            <person name="Rensing S.A."/>
            <person name="Grimwood J."/>
            <person name="Schmutz J."/>
            <person name="Mcdaniel S.F."/>
        </authorList>
    </citation>
    <scope>NUCLEOTIDE SEQUENCE</scope>
    <source>
        <strain evidence="2">R40</strain>
    </source>
</reference>
<dbReference type="EMBL" id="CM026428">
    <property type="protein sequence ID" value="KAG0566370.1"/>
    <property type="molecule type" value="Genomic_DNA"/>
</dbReference>